<proteinExistence type="predicted"/>
<reference evidence="2" key="1">
    <citation type="submission" date="2023-06" db="EMBL/GenBank/DDBJ databases">
        <title>A Treasure from Seagulls: Isolation and Description of Aciduricobacillus qingdaonensis gen. nov., sp. nov., a Rare Obligately Uric Acid-utilizing Member in the Family Bacillaceae.</title>
        <authorList>
            <person name="Liu W."/>
            <person name="Wang B."/>
        </authorList>
    </citation>
    <scope>NUCLEOTIDE SEQUENCE</scope>
    <source>
        <strain evidence="2">44XB</strain>
    </source>
</reference>
<keyword evidence="3" id="KW-1185">Reference proteome</keyword>
<dbReference type="EMBL" id="CP129113">
    <property type="protein sequence ID" value="WLV24083.1"/>
    <property type="molecule type" value="Genomic_DNA"/>
</dbReference>
<dbReference type="Pfam" id="PF14024">
    <property type="entry name" value="DUF4240"/>
    <property type="match status" value="1"/>
</dbReference>
<dbReference type="InterPro" id="IPR025334">
    <property type="entry name" value="DUF4240"/>
</dbReference>
<dbReference type="Proteomes" id="UP001180087">
    <property type="component" value="Chromosome"/>
</dbReference>
<sequence length="153" mass="18166">MQNKVNIMPDKTFWEVIDLIQLDADEPLEEAMEKLLSFSEEQIEQFEETLSRKLYNLDTKKHADGMSKSVIDGEEYFSPDFFLYVRCLCVAKGKEFYEACLKDPSLMQGIDYEYEFEELLELASEAYEEKTGHEMDYIPYFDYETYSNEKGWE</sequence>
<gene>
    <name evidence="2" type="ORF">QR721_10605</name>
</gene>
<feature type="domain" description="DUF4240" evidence="1">
    <location>
        <begin position="8"/>
        <end position="129"/>
    </location>
</feature>
<evidence type="ECO:0000313" key="3">
    <source>
        <dbReference type="Proteomes" id="UP001180087"/>
    </source>
</evidence>
<organism evidence="2 3">
    <name type="scientific">Aciduricibacillus chroicocephali</name>
    <dbReference type="NCBI Taxonomy" id="3054939"/>
    <lineage>
        <taxon>Bacteria</taxon>
        <taxon>Bacillati</taxon>
        <taxon>Bacillota</taxon>
        <taxon>Bacilli</taxon>
        <taxon>Bacillales</taxon>
        <taxon>Bacillaceae</taxon>
        <taxon>Aciduricibacillus</taxon>
    </lineage>
</organism>
<accession>A0ABY9KTG3</accession>
<evidence type="ECO:0000259" key="1">
    <source>
        <dbReference type="Pfam" id="PF14024"/>
    </source>
</evidence>
<name>A0ABY9KTG3_9BACI</name>
<protein>
    <submittedName>
        <fullName evidence="2">DUF4240 domain-containing protein</fullName>
    </submittedName>
</protein>
<dbReference type="RefSeq" id="WP_348026753.1">
    <property type="nucleotide sequence ID" value="NZ_CP129113.1"/>
</dbReference>
<evidence type="ECO:0000313" key="2">
    <source>
        <dbReference type="EMBL" id="WLV24083.1"/>
    </source>
</evidence>